<comment type="caution">
    <text evidence="1">The sequence shown here is derived from an EMBL/GenBank/DDBJ whole genome shotgun (WGS) entry which is preliminary data.</text>
</comment>
<sequence length="80" mass="8919">MFDWLNGRPFETLGEAIAHKDPNDIGAIISFDVDPATRQSRPDDLLHEFQAYLARKASAKPELNEREAAARVEGVGRGRL</sequence>
<keyword evidence="2" id="KW-1185">Reference proteome</keyword>
<dbReference type="EMBL" id="JBEPTQ010000002">
    <property type="protein sequence ID" value="MET4726158.1"/>
    <property type="molecule type" value="Genomic_DNA"/>
</dbReference>
<protein>
    <submittedName>
        <fullName evidence="1">Uncharacterized protein</fullName>
    </submittedName>
</protein>
<dbReference type="Proteomes" id="UP001549291">
    <property type="component" value="Unassembled WGS sequence"/>
</dbReference>
<dbReference type="RefSeq" id="WP_157789250.1">
    <property type="nucleotide sequence ID" value="NZ_CP066351.1"/>
</dbReference>
<proteinExistence type="predicted"/>
<name>A0ABV2SAE1_BRAJP</name>
<reference evidence="1 2" key="1">
    <citation type="submission" date="2024-06" db="EMBL/GenBank/DDBJ databases">
        <title>Genomic Encyclopedia of Type Strains, Phase V (KMG-V): Genome sequencing to study the core and pangenomes of soil and plant-associated prokaryotes.</title>
        <authorList>
            <person name="Whitman W."/>
        </authorList>
    </citation>
    <scope>NUCLEOTIDE SEQUENCE [LARGE SCALE GENOMIC DNA]</scope>
    <source>
        <strain evidence="1 2">USDA 160</strain>
    </source>
</reference>
<accession>A0ABV2SAE1</accession>
<evidence type="ECO:0000313" key="1">
    <source>
        <dbReference type="EMBL" id="MET4726158.1"/>
    </source>
</evidence>
<gene>
    <name evidence="1" type="ORF">ABIF63_010264</name>
</gene>
<organism evidence="1 2">
    <name type="scientific">Bradyrhizobium japonicum</name>
    <dbReference type="NCBI Taxonomy" id="375"/>
    <lineage>
        <taxon>Bacteria</taxon>
        <taxon>Pseudomonadati</taxon>
        <taxon>Pseudomonadota</taxon>
        <taxon>Alphaproteobacteria</taxon>
        <taxon>Hyphomicrobiales</taxon>
        <taxon>Nitrobacteraceae</taxon>
        <taxon>Bradyrhizobium</taxon>
    </lineage>
</organism>
<evidence type="ECO:0000313" key="2">
    <source>
        <dbReference type="Proteomes" id="UP001549291"/>
    </source>
</evidence>